<protein>
    <submittedName>
        <fullName evidence="2">Uncharacterized protein</fullName>
    </submittedName>
</protein>
<feature type="region of interest" description="Disordered" evidence="1">
    <location>
        <begin position="1"/>
        <end position="21"/>
    </location>
</feature>
<sequence>MSSYQQVLFSSRKEHRSPSRTSVSLILISSAAPELMGGSTVIKAGTLDRDAAIIKTSIERSLRTFAWQVGGAAQAKMTI</sequence>
<accession>A0A1L7X2T0</accession>
<dbReference type="EMBL" id="FJOG01000013">
    <property type="protein sequence ID" value="CZR59342.1"/>
    <property type="molecule type" value="Genomic_DNA"/>
</dbReference>
<gene>
    <name evidence="2" type="ORF">PAC_09234</name>
</gene>
<proteinExistence type="predicted"/>
<evidence type="ECO:0000313" key="3">
    <source>
        <dbReference type="Proteomes" id="UP000184330"/>
    </source>
</evidence>
<dbReference type="Proteomes" id="UP000184330">
    <property type="component" value="Unassembled WGS sequence"/>
</dbReference>
<organism evidence="2 3">
    <name type="scientific">Phialocephala subalpina</name>
    <dbReference type="NCBI Taxonomy" id="576137"/>
    <lineage>
        <taxon>Eukaryota</taxon>
        <taxon>Fungi</taxon>
        <taxon>Dikarya</taxon>
        <taxon>Ascomycota</taxon>
        <taxon>Pezizomycotina</taxon>
        <taxon>Leotiomycetes</taxon>
        <taxon>Helotiales</taxon>
        <taxon>Mollisiaceae</taxon>
        <taxon>Phialocephala</taxon>
        <taxon>Phialocephala fortinii species complex</taxon>
    </lineage>
</organism>
<keyword evidence="3" id="KW-1185">Reference proteome</keyword>
<evidence type="ECO:0000313" key="2">
    <source>
        <dbReference type="EMBL" id="CZR59342.1"/>
    </source>
</evidence>
<evidence type="ECO:0000256" key="1">
    <source>
        <dbReference type="SAM" id="MobiDB-lite"/>
    </source>
</evidence>
<name>A0A1L7X2T0_9HELO</name>
<dbReference type="AlphaFoldDB" id="A0A1L7X2T0"/>
<reference evidence="2 3" key="1">
    <citation type="submission" date="2016-03" db="EMBL/GenBank/DDBJ databases">
        <authorList>
            <person name="Ploux O."/>
        </authorList>
    </citation>
    <scope>NUCLEOTIDE SEQUENCE [LARGE SCALE GENOMIC DNA]</scope>
    <source>
        <strain evidence="2 3">UAMH 11012</strain>
    </source>
</reference>